<proteinExistence type="predicted"/>
<feature type="compositionally biased region" description="Low complexity" evidence="1">
    <location>
        <begin position="36"/>
        <end position="45"/>
    </location>
</feature>
<dbReference type="Proteomes" id="UP000694724">
    <property type="component" value="Unplaced"/>
</dbReference>
<dbReference type="Proteomes" id="UP000314985">
    <property type="component" value="Chromosome 15"/>
</dbReference>
<dbReference type="Ensembl" id="ENSSSCT00025098574.1">
    <property type="protein sequence ID" value="ENSSSCP00025043364.1"/>
    <property type="gene ID" value="ENSSSCG00025071736.1"/>
</dbReference>
<dbReference type="Ensembl" id="ENSSSCT00060108612.1">
    <property type="protein sequence ID" value="ENSSSCP00060048422.1"/>
    <property type="gene ID" value="ENSSSCG00060078597.1"/>
</dbReference>
<sequence length="168" mass="17273">METRSARSLRAAARCWRGGPRGLETPGGGREPSPRPASGAPASAPLFPPGLEAPSPERHRESSARRGAIAAPPGPERSPGAAGRSRGRGRPPARTSHGGLSRGGIAEPSEVRASAVLSGADHSAAMHVASLAQNPSAPVPLSRYVWDWGGGLELSFAEEFIDVVDGVH</sequence>
<feature type="compositionally biased region" description="Low complexity" evidence="1">
    <location>
        <begin position="65"/>
        <end position="84"/>
    </location>
</feature>
<dbReference type="Proteomes" id="UP000694723">
    <property type="component" value="Unplaced"/>
</dbReference>
<feature type="compositionally biased region" description="Gly residues" evidence="1">
    <location>
        <begin position="19"/>
        <end position="30"/>
    </location>
</feature>
<dbReference type="Proteomes" id="UP000694728">
    <property type="component" value="Unplaced"/>
</dbReference>
<organism evidence="2 3">
    <name type="scientific">Sus scrofa</name>
    <name type="common">Pig</name>
    <dbReference type="NCBI Taxonomy" id="9823"/>
    <lineage>
        <taxon>Eukaryota</taxon>
        <taxon>Metazoa</taxon>
        <taxon>Chordata</taxon>
        <taxon>Craniata</taxon>
        <taxon>Vertebrata</taxon>
        <taxon>Euteleostomi</taxon>
        <taxon>Mammalia</taxon>
        <taxon>Eutheria</taxon>
        <taxon>Laurasiatheria</taxon>
        <taxon>Artiodactyla</taxon>
        <taxon>Suina</taxon>
        <taxon>Suidae</taxon>
        <taxon>Sus</taxon>
    </lineage>
</organism>
<protein>
    <submittedName>
        <fullName evidence="2">Uncharacterized protein</fullName>
    </submittedName>
</protein>
<name>A0A4X1VWE7_PIG</name>
<evidence type="ECO:0000313" key="3">
    <source>
        <dbReference type="Proteomes" id="UP000314985"/>
    </source>
</evidence>
<reference evidence="2" key="2">
    <citation type="submission" date="2025-05" db="UniProtKB">
        <authorList>
            <consortium name="Ensembl"/>
        </authorList>
    </citation>
    <scope>IDENTIFICATION</scope>
</reference>
<feature type="compositionally biased region" description="Low complexity" evidence="1">
    <location>
        <begin position="1"/>
        <end position="18"/>
    </location>
</feature>
<dbReference type="AlphaFoldDB" id="A0A4X1VWE7"/>
<dbReference type="Proteomes" id="UP000694725">
    <property type="component" value="Unplaced"/>
</dbReference>
<reference evidence="2 3" key="1">
    <citation type="submission" date="2017-08" db="EMBL/GenBank/DDBJ databases">
        <title>USMARCv1.0.</title>
        <authorList>
            <person name="Hannum G.I."/>
            <person name="Koren S."/>
            <person name="Schroeder S.G."/>
            <person name="Chin S.C."/>
            <person name="Nonneman D.J."/>
            <person name="Becker S.A."/>
            <person name="Rosen B.D."/>
            <person name="Bickhart D.M."/>
            <person name="Putnam N.H."/>
            <person name="Green R.E."/>
            <person name="Tuggle C.K."/>
            <person name="Liu H."/>
            <person name="Rohrer G.A."/>
            <person name="Warr A."/>
            <person name="Hall R."/>
            <person name="Kim K."/>
            <person name="Hume D.A."/>
            <person name="Talbot R."/>
            <person name="Chow W."/>
            <person name="Howe K."/>
            <person name="Schwartz A.S."/>
            <person name="Watson M."/>
            <person name="Archibald A.L."/>
            <person name="Phillippy A.M."/>
            <person name="Smith T.P.L."/>
        </authorList>
    </citation>
    <scope>NUCLEOTIDE SEQUENCE [LARGE SCALE GENOMIC DNA]</scope>
</reference>
<dbReference type="Proteomes" id="UP000694727">
    <property type="component" value="Unplaced"/>
</dbReference>
<feature type="compositionally biased region" description="Basic and acidic residues" evidence="1">
    <location>
        <begin position="55"/>
        <end position="64"/>
    </location>
</feature>
<dbReference type="Ensembl" id="ENSSSCT00070054190.1">
    <property type="protein sequence ID" value="ENSSSCP00070045947.1"/>
    <property type="gene ID" value="ENSSSCG00070027025.1"/>
</dbReference>
<dbReference type="Ensembl" id="ENSSSCT00055016803.1">
    <property type="protein sequence ID" value="ENSSSCP00055013258.1"/>
    <property type="gene ID" value="ENSSSCG00055008594.1"/>
</dbReference>
<accession>A0A4X1VWE7</accession>
<evidence type="ECO:0000313" key="2">
    <source>
        <dbReference type="Ensembl" id="ENSSSCP00070045947.1"/>
    </source>
</evidence>
<dbReference type="Ensembl" id="ENSSSCT00045059195.1">
    <property type="protein sequence ID" value="ENSSSCP00045041468.1"/>
    <property type="gene ID" value="ENSSSCG00045034550.1"/>
</dbReference>
<feature type="region of interest" description="Disordered" evidence="1">
    <location>
        <begin position="1"/>
        <end position="108"/>
    </location>
</feature>
<dbReference type="Ensembl" id="ENSSSCT00065030205.1">
    <property type="protein sequence ID" value="ENSSSCP00065012351.1"/>
    <property type="gene ID" value="ENSSSCG00065022709.1"/>
</dbReference>
<evidence type="ECO:0000256" key="1">
    <source>
        <dbReference type="SAM" id="MobiDB-lite"/>
    </source>
</evidence>